<dbReference type="SUPFAM" id="SSF52540">
    <property type="entry name" value="P-loop containing nucleoside triphosphate hydrolases"/>
    <property type="match status" value="1"/>
</dbReference>
<dbReference type="EMBL" id="BMNA01000012">
    <property type="protein sequence ID" value="GGM13809.1"/>
    <property type="molecule type" value="Genomic_DNA"/>
</dbReference>
<organism evidence="1 2">
    <name type="scientific">Nakamurella endophytica</name>
    <dbReference type="NCBI Taxonomy" id="1748367"/>
    <lineage>
        <taxon>Bacteria</taxon>
        <taxon>Bacillati</taxon>
        <taxon>Actinomycetota</taxon>
        <taxon>Actinomycetes</taxon>
        <taxon>Nakamurellales</taxon>
        <taxon>Nakamurellaceae</taxon>
        <taxon>Nakamurella</taxon>
    </lineage>
</organism>
<dbReference type="InterPro" id="IPR027417">
    <property type="entry name" value="P-loop_NTPase"/>
</dbReference>
<reference evidence="1" key="1">
    <citation type="journal article" date="2014" name="Int. J. Syst. Evol. Microbiol.">
        <title>Complete genome sequence of Corynebacterium casei LMG S-19264T (=DSM 44701T), isolated from a smear-ripened cheese.</title>
        <authorList>
            <consortium name="US DOE Joint Genome Institute (JGI-PGF)"/>
            <person name="Walter F."/>
            <person name="Albersmeier A."/>
            <person name="Kalinowski J."/>
            <person name="Ruckert C."/>
        </authorList>
    </citation>
    <scope>NUCLEOTIDE SEQUENCE</scope>
    <source>
        <strain evidence="1">CGMCC 4.7308</strain>
    </source>
</reference>
<dbReference type="PANTHER" id="PTHR47691:SF3">
    <property type="entry name" value="HTH-TYPE TRANSCRIPTIONAL REGULATOR RV0890C-RELATED"/>
    <property type="match status" value="1"/>
</dbReference>
<dbReference type="RefSeq" id="WP_188944188.1">
    <property type="nucleotide sequence ID" value="NZ_BMNA01000012.1"/>
</dbReference>
<sequence length="662" mass="68727">MTLTGPVGVGKTAVAAAAAWNRRQRHPDGAGWVDLTSVTVDDGVPVAVASALGVQMAGADPVDAVVRALSPRTVLLVLDNCEQVVPGVAALVSRVAARCPGVTVLATSREPLDLDLEAVHRLAPLEVAPGDRPDAAALPAVRLFVERWRRGTGPGAGADPDPAAVVDICRICASVGGLPLGIELAARRARAFSLSEIADSVADDPRGLTRDARSDRRDRTLADAVDASHRLCGDAEQVVHRRIAVLAGPFTLAAAQAVAGTPPLSPGGVMDALGGLVHRSMLSVDHTDADPTSTERTSTGRTRFRQLVPVRADATERLRAAGDEAAALDRRDRWVSRLVATGPRRGRPGQREHYEALDRDAATVAAAADSMFAAPAGDRGALLASRMVGYWYDRNRSVEGRRRLAAAVAHPGCSPFPAAAAAAALGAVLSIARRPGDARPHLERSVPVLAAVTGERAAEAAGLLVDVASAGWVGDDWAYAARVAGVALDRCVAAGADYEALIAEAVLAAAALFAGPPERALDRAEQLLRRDGIRENGQALLFVCATAGIAALFLHDVEAGLHWTAEALRQSDAIGALNTGGVLEQRAAHLSAAGRPADAVRCLAASATRARRTGAPWPGHPGTAELLDGARRRLSDVSFAAAWAAGERIVSAADGIRVEDWL</sequence>
<name>A0A917WLU6_9ACTN</name>
<dbReference type="Proteomes" id="UP000655208">
    <property type="component" value="Unassembled WGS sequence"/>
</dbReference>
<evidence type="ECO:0000313" key="1">
    <source>
        <dbReference type="EMBL" id="GGM13809.1"/>
    </source>
</evidence>
<dbReference type="PANTHER" id="PTHR47691">
    <property type="entry name" value="REGULATOR-RELATED"/>
    <property type="match status" value="1"/>
</dbReference>
<proteinExistence type="predicted"/>
<evidence type="ECO:0000313" key="2">
    <source>
        <dbReference type="Proteomes" id="UP000655208"/>
    </source>
</evidence>
<dbReference type="Gene3D" id="3.40.50.300">
    <property type="entry name" value="P-loop containing nucleotide triphosphate hydrolases"/>
    <property type="match status" value="1"/>
</dbReference>
<comment type="caution">
    <text evidence="1">The sequence shown here is derived from an EMBL/GenBank/DDBJ whole genome shotgun (WGS) entry which is preliminary data.</text>
</comment>
<dbReference type="AlphaFoldDB" id="A0A917WLU6"/>
<keyword evidence="2" id="KW-1185">Reference proteome</keyword>
<accession>A0A917WLU6</accession>
<protein>
    <recommendedName>
        <fullName evidence="3">ATPase</fullName>
    </recommendedName>
</protein>
<evidence type="ECO:0008006" key="3">
    <source>
        <dbReference type="Google" id="ProtNLM"/>
    </source>
</evidence>
<gene>
    <name evidence="1" type="ORF">GCM10011594_37130</name>
</gene>
<reference evidence="1" key="2">
    <citation type="submission" date="2020-09" db="EMBL/GenBank/DDBJ databases">
        <authorList>
            <person name="Sun Q."/>
            <person name="Zhou Y."/>
        </authorList>
    </citation>
    <scope>NUCLEOTIDE SEQUENCE</scope>
    <source>
        <strain evidence="1">CGMCC 4.7308</strain>
    </source>
</reference>